<reference evidence="7" key="1">
    <citation type="submission" date="2022-02" db="EMBL/GenBank/DDBJ databases">
        <title>Polaribacter sp. MSW13, isolated from seawater.</title>
        <authorList>
            <person name="Kristyanto S."/>
            <person name="Jung J."/>
            <person name="Jeon C.O."/>
        </authorList>
    </citation>
    <scope>NUCLEOTIDE SEQUENCE</scope>
    <source>
        <strain evidence="7">MSW13</strain>
    </source>
</reference>
<comment type="caution">
    <text evidence="7">The sequence shown here is derived from an EMBL/GenBank/DDBJ whole genome shotgun (WGS) entry which is preliminary data.</text>
</comment>
<feature type="signal peptide" evidence="4">
    <location>
        <begin position="1"/>
        <end position="18"/>
    </location>
</feature>
<dbReference type="CDD" id="cd15482">
    <property type="entry name" value="Sialidase_non-viral"/>
    <property type="match status" value="1"/>
</dbReference>
<dbReference type="PANTHER" id="PTHR43739">
    <property type="entry name" value="XYLOGLUCANASE (EUROFUNG)"/>
    <property type="match status" value="1"/>
</dbReference>
<dbReference type="Gene3D" id="2.130.10.10">
    <property type="entry name" value="YVTN repeat-like/Quinoprotein amine dehydrogenase"/>
    <property type="match status" value="3"/>
</dbReference>
<evidence type="ECO:0000259" key="6">
    <source>
        <dbReference type="Pfam" id="PF18962"/>
    </source>
</evidence>
<name>A0A9X1VMJ2_9FLAO</name>
<feature type="domain" description="Sortilin N-terminal" evidence="5">
    <location>
        <begin position="257"/>
        <end position="365"/>
    </location>
</feature>
<dbReference type="PANTHER" id="PTHR43739:SF5">
    <property type="entry name" value="EXO-ALPHA-SIALIDASE"/>
    <property type="match status" value="1"/>
</dbReference>
<dbReference type="Gene3D" id="2.60.120.260">
    <property type="entry name" value="Galactose-binding domain-like"/>
    <property type="match status" value="1"/>
</dbReference>
<dbReference type="NCBIfam" id="TIGR04183">
    <property type="entry name" value="Por_Secre_tail"/>
    <property type="match status" value="1"/>
</dbReference>
<dbReference type="Pfam" id="PF18962">
    <property type="entry name" value="Por_Secre_tail"/>
    <property type="match status" value="1"/>
</dbReference>
<feature type="domain" description="Secretion system C-terminal sorting" evidence="6">
    <location>
        <begin position="1078"/>
        <end position="1148"/>
    </location>
</feature>
<evidence type="ECO:0000256" key="2">
    <source>
        <dbReference type="ARBA" id="ARBA00022737"/>
    </source>
</evidence>
<dbReference type="EMBL" id="JAKQYM010000005">
    <property type="protein sequence ID" value="MCI2229264.1"/>
    <property type="molecule type" value="Genomic_DNA"/>
</dbReference>
<keyword evidence="8" id="KW-1185">Reference proteome</keyword>
<dbReference type="RefSeq" id="WP_242178393.1">
    <property type="nucleotide sequence ID" value="NZ_JAKQYM010000005.1"/>
</dbReference>
<dbReference type="InterPro" id="IPR026444">
    <property type="entry name" value="Secre_tail"/>
</dbReference>
<dbReference type="InterPro" id="IPR015943">
    <property type="entry name" value="WD40/YVTN_repeat-like_dom_sf"/>
</dbReference>
<sequence>MIKKITFILAFVSFVSQAQIQINTPWTLKDKADGKSVSNLTLEEISKSAEAFFAIIDRNKKGSGLKPFERWKYHWSFYTDEKGVIKPAKDLWDAWEKKNNRKSSITGRTTADVSNWQSLGPSSHTNTASWSSGQGRVNTVAIDPNNPNIYYVGAPAGGIWKSIDAGSTWAPLVDHLPQIGVSGIAIDPSDSDTIYITTGDDDAADSYSVGVWKSTDGGATWNSTAAINPLASNYSMNEIYIFPNNTQTLLVATSIGVYKTTNGGTNWSQVRSGNIIDLKMKPGDSTTWYCASPTTVYRSTDSGQSFSAVSIPTLTGSGRLVLDVTPANANYVYVLSSKNSSTREFNGLYRSTNSGVSFTKMAETDNILESTQAWFDLALGVSDTDENTVFVGCLNIWKSTSGGDNFTKVNYWNAPTDAKYTHGDIHFLRYSQGKLLAGTDGGFYQSTNDGASFTDLTNNMAISQFYKISVSAQNSGNVVGGLQDNGGYAFSNNRWNVYHGADGMDNAIDRSSPNTYHGFIQYGGGLYTSTDGGLTRNNGIAAPSAETGTGDSGGEWVTPLISDSKGKLYAGYSKLYKLESTGWVQTSSFGFSGDLDHLEIDPNNDSNIFLAQGSQLYRTNDAGLTFSSIVFNNGTINGMEVSPFDSNTMWVVTNGNVFVSNNINSASPTFQTVGTNIPSEGKFTLKFHKRSGTNALYLGTALGVYYINDNETEWQTFDNNLPNVAVRDLEINELDSKIYAATFGRGVFISDLPRVLQSNDVKLESIVNLDGVINCGDVVAPMLTVKNEGINTITSLAIDYSLNGVAQSTYNWTGSIASLETTSISLPDETLDIGNFDLAVTVNLTGDSYLDNNAISASFKVNDPTSNPISINDFEDTNQSLLQEVTGVSIGDTWKIGKPEGTLLNTASSGEFVYGTSLRGNYSNNTVSYLYSNCYDLSVIENPKIKFKMGFDIENEWDYLTFEYSLDSGKTWSILGDATAPNWFTSSAVTNSSNQSTLPGKQWTGLGESSNPAGGTNAELHEYSYDLAALTSETNIIFRFNFYADEAQSEEGVIIDDFGIEGTVLSVSNNELQDNFLVYPNPSSGIFNLSWASTGKAEVIVYNYLGKAVLTNKNIEENTHSLDLSLMSKGLYFIKVNVDGKQAVRKVILE</sequence>
<protein>
    <submittedName>
        <fullName evidence="7">T9SS type A sorting domain-containing protein</fullName>
    </submittedName>
</protein>
<feature type="chain" id="PRO_5040913683" evidence="4">
    <location>
        <begin position="19"/>
        <end position="1150"/>
    </location>
</feature>
<evidence type="ECO:0000313" key="8">
    <source>
        <dbReference type="Proteomes" id="UP001139369"/>
    </source>
</evidence>
<accession>A0A9X1VMJ2</accession>
<feature type="region of interest" description="Disordered" evidence="3">
    <location>
        <begin position="103"/>
        <end position="131"/>
    </location>
</feature>
<gene>
    <name evidence="7" type="ORF">MC378_08820</name>
</gene>
<dbReference type="GO" id="GO:0010411">
    <property type="term" value="P:xyloglucan metabolic process"/>
    <property type="evidence" value="ECO:0007669"/>
    <property type="project" value="TreeGrafter"/>
</dbReference>
<evidence type="ECO:0000256" key="1">
    <source>
        <dbReference type="ARBA" id="ARBA00022729"/>
    </source>
</evidence>
<proteinExistence type="predicted"/>
<feature type="region of interest" description="Disordered" evidence="3">
    <location>
        <begin position="989"/>
        <end position="1012"/>
    </location>
</feature>
<keyword evidence="2" id="KW-0677">Repeat</keyword>
<evidence type="ECO:0000259" key="5">
    <source>
        <dbReference type="Pfam" id="PF15902"/>
    </source>
</evidence>
<evidence type="ECO:0000313" key="7">
    <source>
        <dbReference type="EMBL" id="MCI2229264.1"/>
    </source>
</evidence>
<feature type="compositionally biased region" description="Polar residues" evidence="3">
    <location>
        <begin position="989"/>
        <end position="999"/>
    </location>
</feature>
<dbReference type="Pfam" id="PF15902">
    <property type="entry name" value="Sortilin-Vps10"/>
    <property type="match status" value="1"/>
</dbReference>
<dbReference type="InterPro" id="IPR031778">
    <property type="entry name" value="Sortilin_N"/>
</dbReference>
<dbReference type="SUPFAM" id="SSF110296">
    <property type="entry name" value="Oligoxyloglucan reducing end-specific cellobiohydrolase"/>
    <property type="match status" value="2"/>
</dbReference>
<evidence type="ECO:0000256" key="4">
    <source>
        <dbReference type="SAM" id="SignalP"/>
    </source>
</evidence>
<evidence type="ECO:0000256" key="3">
    <source>
        <dbReference type="SAM" id="MobiDB-lite"/>
    </source>
</evidence>
<organism evidence="7 8">
    <name type="scientific">Polaribacter marinus</name>
    <dbReference type="NCBI Taxonomy" id="2916838"/>
    <lineage>
        <taxon>Bacteria</taxon>
        <taxon>Pseudomonadati</taxon>
        <taxon>Bacteroidota</taxon>
        <taxon>Flavobacteriia</taxon>
        <taxon>Flavobacteriales</taxon>
        <taxon>Flavobacteriaceae</taxon>
    </lineage>
</organism>
<dbReference type="Proteomes" id="UP001139369">
    <property type="component" value="Unassembled WGS sequence"/>
</dbReference>
<dbReference type="Pfam" id="PF20773">
    <property type="entry name" value="InhA-like_MAM"/>
    <property type="match status" value="1"/>
</dbReference>
<dbReference type="AlphaFoldDB" id="A0A9X1VMJ2"/>
<keyword evidence="1 4" id="KW-0732">Signal</keyword>
<dbReference type="InterPro" id="IPR052025">
    <property type="entry name" value="Xyloglucanase_GH74"/>
</dbReference>